<evidence type="ECO:0000313" key="3">
    <source>
        <dbReference type="Proteomes" id="UP000005408"/>
    </source>
</evidence>
<proteinExistence type="predicted"/>
<protein>
    <submittedName>
        <fullName evidence="2">Uncharacterized protein</fullName>
    </submittedName>
</protein>
<dbReference type="Proteomes" id="UP000005408">
    <property type="component" value="Unassembled WGS sequence"/>
</dbReference>
<sequence length="77" mass="8257">MAASSTKSNLDLLILAVDACEQQTKSNVRQEAAEALLCMESPTSENKTFLQGISQPQHGKLLPDPQTPTNLNEGGFV</sequence>
<feature type="region of interest" description="Disordered" evidence="1">
    <location>
        <begin position="55"/>
        <end position="77"/>
    </location>
</feature>
<reference evidence="2" key="1">
    <citation type="submission" date="2022-08" db="UniProtKB">
        <authorList>
            <consortium name="EnsemblMetazoa"/>
        </authorList>
    </citation>
    <scope>IDENTIFICATION</scope>
    <source>
        <strain evidence="2">05x7-T-G4-1.051#20</strain>
    </source>
</reference>
<organism evidence="2 3">
    <name type="scientific">Magallana gigas</name>
    <name type="common">Pacific oyster</name>
    <name type="synonym">Crassostrea gigas</name>
    <dbReference type="NCBI Taxonomy" id="29159"/>
    <lineage>
        <taxon>Eukaryota</taxon>
        <taxon>Metazoa</taxon>
        <taxon>Spiralia</taxon>
        <taxon>Lophotrochozoa</taxon>
        <taxon>Mollusca</taxon>
        <taxon>Bivalvia</taxon>
        <taxon>Autobranchia</taxon>
        <taxon>Pteriomorphia</taxon>
        <taxon>Ostreida</taxon>
        <taxon>Ostreoidea</taxon>
        <taxon>Ostreidae</taxon>
        <taxon>Magallana</taxon>
    </lineage>
</organism>
<dbReference type="AlphaFoldDB" id="A0A8W8LBI3"/>
<name>A0A8W8LBI3_MAGGI</name>
<feature type="compositionally biased region" description="Polar residues" evidence="1">
    <location>
        <begin position="67"/>
        <end position="77"/>
    </location>
</feature>
<evidence type="ECO:0000313" key="2">
    <source>
        <dbReference type="EnsemblMetazoa" id="G27389.23:cds"/>
    </source>
</evidence>
<dbReference type="EnsemblMetazoa" id="G27389.23">
    <property type="protein sequence ID" value="G27389.23:cds"/>
    <property type="gene ID" value="G27389"/>
</dbReference>
<accession>A0A8W8LBI3</accession>
<evidence type="ECO:0000256" key="1">
    <source>
        <dbReference type="SAM" id="MobiDB-lite"/>
    </source>
</evidence>
<keyword evidence="3" id="KW-1185">Reference proteome</keyword>